<name>A0A841Q1X3_9BACI</name>
<evidence type="ECO:0000313" key="2">
    <source>
        <dbReference type="Proteomes" id="UP000581688"/>
    </source>
</evidence>
<gene>
    <name evidence="1" type="ORF">HNQ94_000908</name>
</gene>
<sequence length="60" mass="7055">MIKREMVELAEEIIKLDRKRDELYEKLLLQYGSQAHAFLRYIQNHTEMSGGVQNDEKSAS</sequence>
<reference evidence="1 2" key="1">
    <citation type="submission" date="2020-08" db="EMBL/GenBank/DDBJ databases">
        <title>Genomic Encyclopedia of Type Strains, Phase IV (KMG-IV): sequencing the most valuable type-strain genomes for metagenomic binning, comparative biology and taxonomic classification.</title>
        <authorList>
            <person name="Goeker M."/>
        </authorList>
    </citation>
    <scope>NUCLEOTIDE SEQUENCE [LARGE SCALE GENOMIC DNA]</scope>
    <source>
        <strain evidence="1 2">DSM 19612</strain>
    </source>
</reference>
<protein>
    <submittedName>
        <fullName evidence="1">Uncharacterized protein</fullName>
    </submittedName>
</protein>
<comment type="caution">
    <text evidence="1">The sequence shown here is derived from an EMBL/GenBank/DDBJ whole genome shotgun (WGS) entry which is preliminary data.</text>
</comment>
<dbReference type="AlphaFoldDB" id="A0A841Q1X3"/>
<organism evidence="1 2">
    <name type="scientific">Salirhabdus euzebyi</name>
    <dbReference type="NCBI Taxonomy" id="394506"/>
    <lineage>
        <taxon>Bacteria</taxon>
        <taxon>Bacillati</taxon>
        <taxon>Bacillota</taxon>
        <taxon>Bacilli</taxon>
        <taxon>Bacillales</taxon>
        <taxon>Bacillaceae</taxon>
        <taxon>Salirhabdus</taxon>
    </lineage>
</organism>
<accession>A0A841Q1X3</accession>
<evidence type="ECO:0000313" key="1">
    <source>
        <dbReference type="EMBL" id="MBB6452463.1"/>
    </source>
</evidence>
<keyword evidence="2" id="KW-1185">Reference proteome</keyword>
<proteinExistence type="predicted"/>
<dbReference type="EMBL" id="JACHGH010000002">
    <property type="protein sequence ID" value="MBB6452463.1"/>
    <property type="molecule type" value="Genomic_DNA"/>
</dbReference>
<dbReference type="Proteomes" id="UP000581688">
    <property type="component" value="Unassembled WGS sequence"/>
</dbReference>